<gene>
    <name evidence="2" type="ORF">HSR121_1919</name>
</gene>
<dbReference type="EMBL" id="CP064787">
    <property type="protein sequence ID" value="QSG06253.1"/>
    <property type="molecule type" value="Genomic_DNA"/>
</dbReference>
<protein>
    <submittedName>
        <fullName evidence="2">Gluconate 2-dehydrogenase, subunit 3</fullName>
    </submittedName>
</protein>
<feature type="compositionally biased region" description="Acidic residues" evidence="1">
    <location>
        <begin position="1"/>
        <end position="15"/>
    </location>
</feature>
<accession>A0A897N4S1</accession>
<dbReference type="PROSITE" id="PS51318">
    <property type="entry name" value="TAT"/>
    <property type="match status" value="1"/>
</dbReference>
<dbReference type="GeneID" id="68855505"/>
<dbReference type="Proteomes" id="UP000663525">
    <property type="component" value="Chromosome"/>
</dbReference>
<feature type="region of interest" description="Disordered" evidence="1">
    <location>
        <begin position="182"/>
        <end position="205"/>
    </location>
</feature>
<proteinExistence type="predicted"/>
<dbReference type="InterPro" id="IPR027056">
    <property type="entry name" value="Gluconate_2DH_su3"/>
</dbReference>
<evidence type="ECO:0000313" key="2">
    <source>
        <dbReference type="EMBL" id="QSG06253.1"/>
    </source>
</evidence>
<name>A0A897N4S1_9EURY</name>
<dbReference type="RefSeq" id="WP_229112719.1">
    <property type="nucleotide sequence ID" value="NZ_CP064787.1"/>
</dbReference>
<dbReference type="AlphaFoldDB" id="A0A897N4S1"/>
<organism evidence="2 3">
    <name type="scientific">Halapricum desulfuricans</name>
    <dbReference type="NCBI Taxonomy" id="2841257"/>
    <lineage>
        <taxon>Archaea</taxon>
        <taxon>Methanobacteriati</taxon>
        <taxon>Methanobacteriota</taxon>
        <taxon>Stenosarchaea group</taxon>
        <taxon>Halobacteria</taxon>
        <taxon>Halobacteriales</taxon>
        <taxon>Haloarculaceae</taxon>
        <taxon>Halapricum</taxon>
    </lineage>
</organism>
<evidence type="ECO:0000256" key="1">
    <source>
        <dbReference type="SAM" id="MobiDB-lite"/>
    </source>
</evidence>
<sequence length="205" mass="22310">MTNETDESVTNETDEQANGAEDDTPRLTRRDAVIALGAAGVGAAGLGALAWDDLGDETADGPTDRDDPGGRETIVAAAEALYPEGVTGIDSFVESYVVGRIQDRSAYFDGVRAAARRLDEYARHWDDRPFAELDRETRQDVFDEYGLDDSEPDPDGSERERVRYYLINELLFAFYSSPTGGSLVGLENPPGHPGGLDSYQRGPDE</sequence>
<reference evidence="2" key="1">
    <citation type="submission" date="2020-11" db="EMBL/GenBank/DDBJ databases">
        <title>Carbohydrate-dependent, anaerobic sulfur respiration: A novel catabolism in halophilic archaea.</title>
        <authorList>
            <person name="Sorokin D.Y."/>
            <person name="Messina E."/>
            <person name="Smedile F."/>
            <person name="La Cono V."/>
            <person name="Hallsworth J.E."/>
            <person name="Yakimov M.M."/>
        </authorList>
    </citation>
    <scope>NUCLEOTIDE SEQUENCE</scope>
    <source>
        <strain evidence="2">HSR12-1</strain>
    </source>
</reference>
<dbReference type="Pfam" id="PF13618">
    <property type="entry name" value="Gluconate_2-dh3"/>
    <property type="match status" value="1"/>
</dbReference>
<evidence type="ECO:0000313" key="3">
    <source>
        <dbReference type="Proteomes" id="UP000663525"/>
    </source>
</evidence>
<dbReference type="InterPro" id="IPR006311">
    <property type="entry name" value="TAT_signal"/>
</dbReference>
<feature type="region of interest" description="Disordered" evidence="1">
    <location>
        <begin position="1"/>
        <end position="27"/>
    </location>
</feature>